<evidence type="ECO:0000256" key="4">
    <source>
        <dbReference type="ARBA" id="ARBA00023239"/>
    </source>
</evidence>
<dbReference type="GO" id="GO:0009063">
    <property type="term" value="P:amino acid catabolic process"/>
    <property type="evidence" value="ECO:0007669"/>
    <property type="project" value="InterPro"/>
</dbReference>
<evidence type="ECO:0000256" key="1">
    <source>
        <dbReference type="ARBA" id="ARBA00001946"/>
    </source>
</evidence>
<dbReference type="InterPro" id="IPR029065">
    <property type="entry name" value="Enolase_C-like"/>
</dbReference>
<dbReference type="GO" id="GO:0000287">
    <property type="term" value="F:magnesium ion binding"/>
    <property type="evidence" value="ECO:0007669"/>
    <property type="project" value="TreeGrafter"/>
</dbReference>
<evidence type="ECO:0000313" key="7">
    <source>
        <dbReference type="Proteomes" id="UP000754883"/>
    </source>
</evidence>
<evidence type="ECO:0000256" key="2">
    <source>
        <dbReference type="ARBA" id="ARBA00022723"/>
    </source>
</evidence>
<keyword evidence="3" id="KW-0460">Magnesium</keyword>
<keyword evidence="4" id="KW-0456">Lyase</keyword>
<dbReference type="SMART" id="SM00922">
    <property type="entry name" value="MR_MLE"/>
    <property type="match status" value="1"/>
</dbReference>
<dbReference type="InterPro" id="IPR046945">
    <property type="entry name" value="RHMD-like"/>
</dbReference>
<evidence type="ECO:0000256" key="3">
    <source>
        <dbReference type="ARBA" id="ARBA00022842"/>
    </source>
</evidence>
<dbReference type="SFLD" id="SFLDG00179">
    <property type="entry name" value="mandelate_racemase"/>
    <property type="match status" value="1"/>
</dbReference>
<dbReference type="FunFam" id="3.20.20.120:FF:000007">
    <property type="entry name" value="Mitochondrial enolase superfamily member 1"/>
    <property type="match status" value="1"/>
</dbReference>
<gene>
    <name evidence="6" type="ORF">CBYS24578_00010046</name>
</gene>
<dbReference type="OrthoDB" id="14161at2759"/>
<comment type="caution">
    <text evidence="6">The sequence shown here is derived from an EMBL/GenBank/DDBJ whole genome shotgun (WGS) entry which is preliminary data.</text>
</comment>
<dbReference type="SFLD" id="SFLDF00270">
    <property type="entry name" value="L-galactonate_dehydratase"/>
    <property type="match status" value="1"/>
</dbReference>
<dbReference type="InterPro" id="IPR034610">
    <property type="entry name" value="L-fuconate_dehydratase"/>
</dbReference>
<dbReference type="InterPro" id="IPR018110">
    <property type="entry name" value="Mandel_Rmase/mucon_lact_enz_CS"/>
</dbReference>
<dbReference type="Proteomes" id="UP000754883">
    <property type="component" value="Unassembled WGS sequence"/>
</dbReference>
<dbReference type="InterPro" id="IPR036849">
    <property type="entry name" value="Enolase-like_C_sf"/>
</dbReference>
<dbReference type="PROSITE" id="PS00909">
    <property type="entry name" value="MR_MLE_2"/>
    <property type="match status" value="1"/>
</dbReference>
<dbReference type="Gene3D" id="3.20.20.120">
    <property type="entry name" value="Enolase-like C-terminal domain"/>
    <property type="match status" value="1"/>
</dbReference>
<dbReference type="SUPFAM" id="SSF51604">
    <property type="entry name" value="Enolase C-terminal domain-like"/>
    <property type="match status" value="1"/>
</dbReference>
<keyword evidence="2" id="KW-0479">Metal-binding</keyword>
<dbReference type="SFLD" id="SFLDS00001">
    <property type="entry name" value="Enolase"/>
    <property type="match status" value="1"/>
</dbReference>
<dbReference type="SUPFAM" id="SSF54826">
    <property type="entry name" value="Enolase N-terminal domain-like"/>
    <property type="match status" value="1"/>
</dbReference>
<dbReference type="GO" id="GO:0050023">
    <property type="term" value="F:L-fuconate dehydratase activity"/>
    <property type="evidence" value="ECO:0007669"/>
    <property type="project" value="InterPro"/>
</dbReference>
<dbReference type="InterPro" id="IPR029017">
    <property type="entry name" value="Enolase-like_N"/>
</dbReference>
<proteinExistence type="predicted"/>
<evidence type="ECO:0000259" key="5">
    <source>
        <dbReference type="SMART" id="SM00922"/>
    </source>
</evidence>
<reference evidence="6" key="1">
    <citation type="submission" date="2021-10" db="EMBL/GenBank/DDBJ databases">
        <authorList>
            <person name="Piombo E."/>
        </authorList>
    </citation>
    <scope>NUCLEOTIDE SEQUENCE</scope>
</reference>
<protein>
    <recommendedName>
        <fullName evidence="5">Mandelate racemase/muconate lactonizing enzyme C-terminal domain-containing protein</fullName>
    </recommendedName>
</protein>
<dbReference type="SFLD" id="SFLDF00111">
    <property type="entry name" value="L-fuconate_dehydratase"/>
    <property type="match status" value="1"/>
</dbReference>
<feature type="non-terminal residue" evidence="6">
    <location>
        <position position="1"/>
    </location>
</feature>
<feature type="domain" description="Mandelate racemase/muconate lactonizing enzyme C-terminal" evidence="5">
    <location>
        <begin position="211"/>
        <end position="309"/>
    </location>
</feature>
<accession>A0A9N9Y351</accession>
<organism evidence="6 7">
    <name type="scientific">Clonostachys byssicola</name>
    <dbReference type="NCBI Taxonomy" id="160290"/>
    <lineage>
        <taxon>Eukaryota</taxon>
        <taxon>Fungi</taxon>
        <taxon>Dikarya</taxon>
        <taxon>Ascomycota</taxon>
        <taxon>Pezizomycotina</taxon>
        <taxon>Sordariomycetes</taxon>
        <taxon>Hypocreomycetidae</taxon>
        <taxon>Hypocreales</taxon>
        <taxon>Bionectriaceae</taxon>
        <taxon>Clonostachys</taxon>
    </lineage>
</organism>
<dbReference type="EMBL" id="CABFNO020001451">
    <property type="protein sequence ID" value="CAG9988472.1"/>
    <property type="molecule type" value="Genomic_DNA"/>
</dbReference>
<comment type="cofactor">
    <cofactor evidence="1">
        <name>Mg(2+)</name>
        <dbReference type="ChEBI" id="CHEBI:18420"/>
    </cofactor>
</comment>
<dbReference type="GO" id="GO:0016052">
    <property type="term" value="P:carbohydrate catabolic process"/>
    <property type="evidence" value="ECO:0007669"/>
    <property type="project" value="InterPro"/>
</dbReference>
<dbReference type="CDD" id="cd03324">
    <property type="entry name" value="rTSbeta_L-fuconate_dehydratase"/>
    <property type="match status" value="1"/>
</dbReference>
<dbReference type="Gene3D" id="3.30.390.10">
    <property type="entry name" value="Enolase-like, N-terminal domain"/>
    <property type="match status" value="1"/>
</dbReference>
<dbReference type="PANTHER" id="PTHR13794:SF58">
    <property type="entry name" value="MITOCHONDRIAL ENOLASE SUPERFAMILY MEMBER 1"/>
    <property type="match status" value="1"/>
</dbReference>
<name>A0A9N9Y351_9HYPO</name>
<keyword evidence="7" id="KW-1185">Reference proteome</keyword>
<dbReference type="PANTHER" id="PTHR13794">
    <property type="entry name" value="ENOLASE SUPERFAMILY, MANDELATE RACEMASE"/>
    <property type="match status" value="1"/>
</dbReference>
<dbReference type="InterPro" id="IPR013342">
    <property type="entry name" value="Mandelate_racemase_C"/>
</dbReference>
<sequence length="461" mass="51160">HLLGLLVKLTTMAEITITGFVTRDVRFPTSLDKTGSDAMNAAGDYSSAYCILKTDSDYTGHGMTFTIGRGNDIVCAAIAHVAERLRGRSLSALVANWGQTWRHLVNDSQLRWIGPEKGVIHLALGAVVNAVWDLWAKVLGKPVWRIVADMSPEEFVRCIDFRYITDAITPEEAVALLKEQEPGKAARIEEALQSRAVPAYTTSAGWLGYGEDKMKALLQETLSQGYRHFKLKVGNSVEDDRKRLTIARDVIGYDKGNILMVDANQVWSVPEAIEHMKQLAEFKPWFIEEPTSPDDIFGHKAVRDALKPYGIGVATGEMCQNRVIFKQLIQAGAIDVCQIDACRMGGVNEVLAVLLIAKKYNIPIVPHSGGVGLPEYTQHLSTIDYVVVSGKLSVLEYVDHLHEHFLHPSVIKDGFYQTPTEPGYSVEMKPDSMDRYTYPGEKGVSWWTTDEAQPILTGEKI</sequence>
<dbReference type="AlphaFoldDB" id="A0A9N9Y351"/>
<dbReference type="Pfam" id="PF13378">
    <property type="entry name" value="MR_MLE_C"/>
    <property type="match status" value="1"/>
</dbReference>
<evidence type="ECO:0000313" key="6">
    <source>
        <dbReference type="EMBL" id="CAG9988472.1"/>
    </source>
</evidence>